<evidence type="ECO:0000259" key="4">
    <source>
        <dbReference type="PROSITE" id="PS50893"/>
    </source>
</evidence>
<dbReference type="GO" id="GO:0005524">
    <property type="term" value="F:ATP binding"/>
    <property type="evidence" value="ECO:0007669"/>
    <property type="project" value="UniProtKB-KW"/>
</dbReference>
<dbReference type="Proteomes" id="UP001501591">
    <property type="component" value="Unassembled WGS sequence"/>
</dbReference>
<organism evidence="5 6">
    <name type="scientific">Microbacterium soli</name>
    <dbReference type="NCBI Taxonomy" id="446075"/>
    <lineage>
        <taxon>Bacteria</taxon>
        <taxon>Bacillati</taxon>
        <taxon>Actinomycetota</taxon>
        <taxon>Actinomycetes</taxon>
        <taxon>Micrococcales</taxon>
        <taxon>Microbacteriaceae</taxon>
        <taxon>Microbacterium</taxon>
    </lineage>
</organism>
<evidence type="ECO:0000313" key="6">
    <source>
        <dbReference type="Proteomes" id="UP001501591"/>
    </source>
</evidence>
<dbReference type="Gene3D" id="3.40.50.300">
    <property type="entry name" value="P-loop containing nucleotide triphosphate hydrolases"/>
    <property type="match status" value="1"/>
</dbReference>
<accession>A0ABP7NLN4</accession>
<comment type="caution">
    <text evidence="5">The sequence shown here is derived from an EMBL/GenBank/DDBJ whole genome shotgun (WGS) entry which is preliminary data.</text>
</comment>
<reference evidence="6" key="1">
    <citation type="journal article" date="2019" name="Int. J. Syst. Evol. Microbiol.">
        <title>The Global Catalogue of Microorganisms (GCM) 10K type strain sequencing project: providing services to taxonomists for standard genome sequencing and annotation.</title>
        <authorList>
            <consortium name="The Broad Institute Genomics Platform"/>
            <consortium name="The Broad Institute Genome Sequencing Center for Infectious Disease"/>
            <person name="Wu L."/>
            <person name="Ma J."/>
        </authorList>
    </citation>
    <scope>NUCLEOTIDE SEQUENCE [LARGE SCALE GENOMIC DNA]</scope>
    <source>
        <strain evidence="6">JCM 17024</strain>
    </source>
</reference>
<dbReference type="InterPro" id="IPR050093">
    <property type="entry name" value="ABC_SmlMolc_Importer"/>
</dbReference>
<dbReference type="PANTHER" id="PTHR42781">
    <property type="entry name" value="SPERMIDINE/PUTRESCINE IMPORT ATP-BINDING PROTEIN POTA"/>
    <property type="match status" value="1"/>
</dbReference>
<dbReference type="PROSITE" id="PS50893">
    <property type="entry name" value="ABC_TRANSPORTER_2"/>
    <property type="match status" value="1"/>
</dbReference>
<dbReference type="InterPro" id="IPR008995">
    <property type="entry name" value="Mo/tungstate-bd_C_term_dom"/>
</dbReference>
<evidence type="ECO:0000256" key="2">
    <source>
        <dbReference type="ARBA" id="ARBA00022741"/>
    </source>
</evidence>
<dbReference type="PROSITE" id="PS00211">
    <property type="entry name" value="ABC_TRANSPORTER_1"/>
    <property type="match status" value="1"/>
</dbReference>
<dbReference type="InterPro" id="IPR003593">
    <property type="entry name" value="AAA+_ATPase"/>
</dbReference>
<protein>
    <submittedName>
        <fullName evidence="5">ABC transporter ATP-binding protein</fullName>
    </submittedName>
</protein>
<dbReference type="InterPro" id="IPR027417">
    <property type="entry name" value="P-loop_NTPase"/>
</dbReference>
<evidence type="ECO:0000256" key="1">
    <source>
        <dbReference type="ARBA" id="ARBA00022448"/>
    </source>
</evidence>
<dbReference type="SUPFAM" id="SSF52540">
    <property type="entry name" value="P-loop containing nucleoside triphosphate hydrolases"/>
    <property type="match status" value="1"/>
</dbReference>
<gene>
    <name evidence="5" type="ORF">GCM10022383_28540</name>
</gene>
<keyword evidence="3 5" id="KW-0067">ATP-binding</keyword>
<dbReference type="Pfam" id="PF00005">
    <property type="entry name" value="ABC_tran"/>
    <property type="match status" value="1"/>
</dbReference>
<dbReference type="PANTHER" id="PTHR42781:SF4">
    <property type="entry name" value="SPERMIDINE_PUTRESCINE IMPORT ATP-BINDING PROTEIN POTA"/>
    <property type="match status" value="1"/>
</dbReference>
<dbReference type="SUPFAM" id="SSF50331">
    <property type="entry name" value="MOP-like"/>
    <property type="match status" value="1"/>
</dbReference>
<dbReference type="EMBL" id="BAABCP010000002">
    <property type="protein sequence ID" value="GAA3949060.1"/>
    <property type="molecule type" value="Genomic_DNA"/>
</dbReference>
<keyword evidence="6" id="KW-1185">Reference proteome</keyword>
<evidence type="ECO:0000256" key="3">
    <source>
        <dbReference type="ARBA" id="ARBA00022840"/>
    </source>
</evidence>
<feature type="domain" description="ABC transporter" evidence="4">
    <location>
        <begin position="24"/>
        <end position="254"/>
    </location>
</feature>
<sequence length="375" mass="41598">MLNPAKPPRAGAVLDDSASNGASIELRQLAKFYGGVAAVDDISLDIRPGEFMTLLGPSGSGKTTTLNMIAGFEEMDRGQILLNDSDVSSVPPHRRNLGVVFQHYALFPHLTVEQNIAYPLRERRVAKKEIERRIGEVLDLVNLTGRNRDLPDQLSGGQQQRVALARAIVFRPAALLLDEPLGALDRKLRASLQVEIQQIHRNIGSTFVFVTHDQEEALTLSDRITLFREGRIEQVGTPKDLYDNPITYFAAEFLGEVNTFAGGTWSRGLYTWAGHRFASQGSAEGTPNEAERILIVRPERMNIAVEESDVPDAANRVRARVRDVVFVGDHFRVRLDLPDGVAGLARLDTHDAEKCHPGQDVWTWWLAADQRVVLA</sequence>
<evidence type="ECO:0000313" key="5">
    <source>
        <dbReference type="EMBL" id="GAA3949060.1"/>
    </source>
</evidence>
<dbReference type="RefSeq" id="WP_344820382.1">
    <property type="nucleotide sequence ID" value="NZ_BAABCP010000002.1"/>
</dbReference>
<dbReference type="InterPro" id="IPR013611">
    <property type="entry name" value="Transp-assoc_OB_typ2"/>
</dbReference>
<dbReference type="Pfam" id="PF08402">
    <property type="entry name" value="TOBE_2"/>
    <property type="match status" value="1"/>
</dbReference>
<keyword evidence="2" id="KW-0547">Nucleotide-binding</keyword>
<name>A0ABP7NLN4_9MICO</name>
<proteinExistence type="predicted"/>
<dbReference type="InterPro" id="IPR017871">
    <property type="entry name" value="ABC_transporter-like_CS"/>
</dbReference>
<dbReference type="InterPro" id="IPR003439">
    <property type="entry name" value="ABC_transporter-like_ATP-bd"/>
</dbReference>
<dbReference type="SMART" id="SM00382">
    <property type="entry name" value="AAA"/>
    <property type="match status" value="1"/>
</dbReference>
<keyword evidence="1" id="KW-0813">Transport</keyword>